<dbReference type="Pfam" id="PF02687">
    <property type="entry name" value="FtsX"/>
    <property type="match status" value="2"/>
</dbReference>
<feature type="domain" description="ABC3 transporter permease C-terminal" evidence="8">
    <location>
        <begin position="992"/>
        <end position="1106"/>
    </location>
</feature>
<keyword evidence="3 7" id="KW-0812">Transmembrane</keyword>
<feature type="transmembrane region" description="Helical" evidence="7">
    <location>
        <begin position="475"/>
        <end position="495"/>
    </location>
</feature>
<evidence type="ECO:0000256" key="5">
    <source>
        <dbReference type="ARBA" id="ARBA00023136"/>
    </source>
</evidence>
<dbReference type="GO" id="GO:0005886">
    <property type="term" value="C:plasma membrane"/>
    <property type="evidence" value="ECO:0007669"/>
    <property type="project" value="UniProtKB-SubCell"/>
</dbReference>
<feature type="transmembrane region" description="Helical" evidence="7">
    <location>
        <begin position="395"/>
        <end position="416"/>
    </location>
</feature>
<feature type="domain" description="ABC3 transporter permease C-terminal" evidence="8">
    <location>
        <begin position="310"/>
        <end position="419"/>
    </location>
</feature>
<proteinExistence type="inferred from homology"/>
<feature type="transmembrane region" description="Helical" evidence="7">
    <location>
        <begin position="300"/>
        <end position="324"/>
    </location>
</feature>
<feature type="transmembrane region" description="Helical" evidence="7">
    <location>
        <begin position="345"/>
        <end position="368"/>
    </location>
</feature>
<evidence type="ECO:0000259" key="8">
    <source>
        <dbReference type="Pfam" id="PF02687"/>
    </source>
</evidence>
<name>A0A918AYA9_9ACTN</name>
<feature type="transmembrane region" description="Helical" evidence="7">
    <location>
        <begin position="987"/>
        <end position="1006"/>
    </location>
</feature>
<evidence type="ECO:0000256" key="6">
    <source>
        <dbReference type="ARBA" id="ARBA00038076"/>
    </source>
</evidence>
<organism evidence="9 10">
    <name type="scientific">Streptomyces roseolilacinus</name>
    <dbReference type="NCBI Taxonomy" id="66904"/>
    <lineage>
        <taxon>Bacteria</taxon>
        <taxon>Bacillati</taxon>
        <taxon>Actinomycetota</taxon>
        <taxon>Actinomycetes</taxon>
        <taxon>Kitasatosporales</taxon>
        <taxon>Streptomycetaceae</taxon>
        <taxon>Streptomyces</taxon>
    </lineage>
</organism>
<gene>
    <name evidence="9" type="ORF">GCM10010249_19040</name>
</gene>
<evidence type="ECO:0000256" key="1">
    <source>
        <dbReference type="ARBA" id="ARBA00004651"/>
    </source>
</evidence>
<dbReference type="InterPro" id="IPR050250">
    <property type="entry name" value="Macrolide_Exporter_MacB"/>
</dbReference>
<feature type="transmembrane region" description="Helical" evidence="7">
    <location>
        <begin position="1042"/>
        <end position="1068"/>
    </location>
</feature>
<dbReference type="PANTHER" id="PTHR30572">
    <property type="entry name" value="MEMBRANE COMPONENT OF TRANSPORTER-RELATED"/>
    <property type="match status" value="1"/>
</dbReference>
<protein>
    <recommendedName>
        <fullName evidence="8">ABC3 transporter permease C-terminal domain-containing protein</fullName>
    </recommendedName>
</protein>
<dbReference type="EMBL" id="BMSV01000003">
    <property type="protein sequence ID" value="GGQ00918.1"/>
    <property type="molecule type" value="Genomic_DNA"/>
</dbReference>
<feature type="transmembrane region" description="Helical" evidence="7">
    <location>
        <begin position="1088"/>
        <end position="1108"/>
    </location>
</feature>
<sequence length="1123" mass="114923">MAGLLFLRARAHRLLLAAALLAVLLGTTVLAGIAAFSGSVGDAGLRHALRHRDAADAALLVTTQRAGVDPHAATRDVRLGAERSFDGLPVSLRRFDHSGPYALPRPPGGAAARAGEPDLTEFAAVHAGEVRFTAGRRPGAVSARGGVVEVAVPEAAVRRLGMRPGPRVLTLTDRLGGPPVRIRVTGVYRPVDPTGPYWRLDRLGGGRGLRTDSAFTSYGPLVADATVFGPGRLARQELGWVATADFGTLRADRIGALRDAALHSRDFVAARPLLKGDATARTSLPEALDRLERSLLVARATLLIVSSQPALLAGYTLLLVARLLTAERAGETRLLLARGASRRRIAGLAALEALLSALPAAVCAPLLAGPLTRLVSGWGPLAGIGLRLETRPGPLVWLIGPAVALACAVAVAAPALTAARAADRGRARALPGPLRAGADLALVVVAAVAYWQVERRTAGGGVLGGGDGPLAVDPLLVVAPALALLAGAVLTLRLLPPVARLAGRRAAAGRGLTAPLAGWQLSRRPARAAGPVLLLVLAVSTGMLAIAHDASWQRSQEDQADFRAGAHIRVTGGATSRFGQGGAYDGMPGVRLALPAARAAMSLSGGRRATVLALDTLPAERRLPLRTDLLDDRHAVSVASLAPVGVPRAGIELPSDTVRLLLDVSLTRGRGGAGPHDASAATLTLTVEDRYGVPYRLPLGTVPYAEDPAAGPRTVTADVARAADAPDGRAAGPLTVTGVEIEERGHPDRITPKRLTVRALRAVTGGGTAGPVTVPVVVEPGPAWDAEATGSGAADGTGGERPRVTGVTSAARMPLDVAFHTGTASFADAWGVQRAVTVRAAVRRPAPPVPAALATPRFLESSGAVPGSLLAVPMPGGDVKVKIIGVLGAVPTTGPDDDRSAEEAAGAAREDGGALLVDLRAVNRVLAARPDASLPPSEWWLFTERGRAAQVAAALRARGDTDPAGITVRDELAERLRDDPIGAGPQAALLGAAVAAALLAAVGFAVSTAGALRERSAEFAVLRALGARRRLPARLVAVEQTLLIGVALVIGPLLGALLARAVIPLIVLTGQATRPVPDVLVELPAGQVLTLLAGVAAAPALIVAAVALRRGDPVRALRTRGGE</sequence>
<keyword evidence="2" id="KW-1003">Cell membrane</keyword>
<dbReference type="GO" id="GO:0022857">
    <property type="term" value="F:transmembrane transporter activity"/>
    <property type="evidence" value="ECO:0007669"/>
    <property type="project" value="TreeGrafter"/>
</dbReference>
<dbReference type="RefSeq" id="WP_189531814.1">
    <property type="nucleotide sequence ID" value="NZ_BMSV01000003.1"/>
</dbReference>
<dbReference type="InterPro" id="IPR003838">
    <property type="entry name" value="ABC3_permease_C"/>
</dbReference>
<evidence type="ECO:0000256" key="3">
    <source>
        <dbReference type="ARBA" id="ARBA00022692"/>
    </source>
</evidence>
<comment type="subcellular location">
    <subcellularLocation>
        <location evidence="1">Cell membrane</location>
        <topology evidence="1">Multi-pass membrane protein</topology>
    </subcellularLocation>
</comment>
<reference evidence="9" key="2">
    <citation type="submission" date="2020-09" db="EMBL/GenBank/DDBJ databases">
        <authorList>
            <person name="Sun Q."/>
            <person name="Ohkuma M."/>
        </authorList>
    </citation>
    <scope>NUCLEOTIDE SEQUENCE</scope>
    <source>
        <strain evidence="9">JCM 4335</strain>
    </source>
</reference>
<feature type="transmembrane region" description="Helical" evidence="7">
    <location>
        <begin position="528"/>
        <end position="547"/>
    </location>
</feature>
<dbReference type="Proteomes" id="UP000654123">
    <property type="component" value="Unassembled WGS sequence"/>
</dbReference>
<evidence type="ECO:0000256" key="7">
    <source>
        <dbReference type="SAM" id="Phobius"/>
    </source>
</evidence>
<reference evidence="9" key="1">
    <citation type="journal article" date="2014" name="Int. J. Syst. Evol. Microbiol.">
        <title>Complete genome sequence of Corynebacterium casei LMG S-19264T (=DSM 44701T), isolated from a smear-ripened cheese.</title>
        <authorList>
            <consortium name="US DOE Joint Genome Institute (JGI-PGF)"/>
            <person name="Walter F."/>
            <person name="Albersmeier A."/>
            <person name="Kalinowski J."/>
            <person name="Ruckert C."/>
        </authorList>
    </citation>
    <scope>NUCLEOTIDE SEQUENCE</scope>
    <source>
        <strain evidence="9">JCM 4335</strain>
    </source>
</reference>
<evidence type="ECO:0000313" key="10">
    <source>
        <dbReference type="Proteomes" id="UP000654123"/>
    </source>
</evidence>
<dbReference type="AlphaFoldDB" id="A0A918AYA9"/>
<keyword evidence="10" id="KW-1185">Reference proteome</keyword>
<evidence type="ECO:0000256" key="2">
    <source>
        <dbReference type="ARBA" id="ARBA00022475"/>
    </source>
</evidence>
<evidence type="ECO:0000313" key="9">
    <source>
        <dbReference type="EMBL" id="GGQ00918.1"/>
    </source>
</evidence>
<evidence type="ECO:0000256" key="4">
    <source>
        <dbReference type="ARBA" id="ARBA00022989"/>
    </source>
</evidence>
<comment type="similarity">
    <text evidence="6">Belongs to the ABC-4 integral membrane protein family.</text>
</comment>
<comment type="caution">
    <text evidence="9">The sequence shown here is derived from an EMBL/GenBank/DDBJ whole genome shotgun (WGS) entry which is preliminary data.</text>
</comment>
<accession>A0A918AYA9</accession>
<dbReference type="PANTHER" id="PTHR30572:SF4">
    <property type="entry name" value="ABC TRANSPORTER PERMEASE YTRF"/>
    <property type="match status" value="1"/>
</dbReference>
<keyword evidence="5 7" id="KW-0472">Membrane</keyword>
<feature type="transmembrane region" description="Helical" evidence="7">
    <location>
        <begin position="436"/>
        <end position="453"/>
    </location>
</feature>
<keyword evidence="4 7" id="KW-1133">Transmembrane helix</keyword>